<proteinExistence type="inferred from homology"/>
<evidence type="ECO:0000259" key="3">
    <source>
        <dbReference type="Pfam" id="PF19295"/>
    </source>
</evidence>
<evidence type="ECO:0000259" key="2">
    <source>
        <dbReference type="Pfam" id="PF01458"/>
    </source>
</evidence>
<feature type="domain" description="SUF system FeS cluster assembly SufBD core" evidence="2">
    <location>
        <begin position="171"/>
        <end position="400"/>
    </location>
</feature>
<reference evidence="4 5" key="1">
    <citation type="submission" date="2018-06" db="EMBL/GenBank/DDBJ databases">
        <title>Mucibacter soli gen. nov., sp. nov., a new member of the family Chitinophagaceae producing mucin.</title>
        <authorList>
            <person name="Kim M.-K."/>
            <person name="Park S."/>
            <person name="Kim T.-S."/>
            <person name="Joung Y."/>
            <person name="Han J.-H."/>
            <person name="Kim S.B."/>
        </authorList>
    </citation>
    <scope>NUCLEOTIDE SEQUENCE [LARGE SCALE GENOMIC DNA]</scope>
    <source>
        <strain evidence="4 5">R1-15</strain>
    </source>
</reference>
<dbReference type="SUPFAM" id="SSF101960">
    <property type="entry name" value="Stabilizer of iron transporter SufD"/>
    <property type="match status" value="1"/>
</dbReference>
<dbReference type="InterPro" id="IPR011542">
    <property type="entry name" value="SUF_FeS_clus_asmbl_SufD"/>
</dbReference>
<accession>A0A2W2AE39</accession>
<comment type="caution">
    <text evidence="4">The sequence shown here is derived from an EMBL/GenBank/DDBJ whole genome shotgun (WGS) entry which is preliminary data.</text>
</comment>
<dbReference type="InterPro" id="IPR000825">
    <property type="entry name" value="SUF_FeS_clus_asmbl_SufBD_core"/>
</dbReference>
<evidence type="ECO:0000313" key="4">
    <source>
        <dbReference type="EMBL" id="PZF71822.1"/>
    </source>
</evidence>
<dbReference type="RefSeq" id="WP_111000193.1">
    <property type="nucleotide sequence ID" value="NZ_QKTW01000022.1"/>
</dbReference>
<dbReference type="AlphaFoldDB" id="A0A2W2AE39"/>
<dbReference type="GO" id="GO:0016226">
    <property type="term" value="P:iron-sulfur cluster assembly"/>
    <property type="evidence" value="ECO:0007669"/>
    <property type="project" value="InterPro"/>
</dbReference>
<name>A0A2W2AE39_9BACT</name>
<dbReference type="PANTHER" id="PTHR43575">
    <property type="entry name" value="PROTEIN ABCI7, CHLOROPLASTIC"/>
    <property type="match status" value="1"/>
</dbReference>
<comment type="similarity">
    <text evidence="1">Belongs to the iron-sulfur cluster assembly SufBD family.</text>
</comment>
<evidence type="ECO:0000313" key="5">
    <source>
        <dbReference type="Proteomes" id="UP000248745"/>
    </source>
</evidence>
<dbReference type="Proteomes" id="UP000248745">
    <property type="component" value="Unassembled WGS sequence"/>
</dbReference>
<dbReference type="Pfam" id="PF19295">
    <property type="entry name" value="SufBD_N"/>
    <property type="match status" value="1"/>
</dbReference>
<dbReference type="InterPro" id="IPR037284">
    <property type="entry name" value="SUF_FeS_clus_asmbl_SufBD_sf"/>
</dbReference>
<dbReference type="NCBIfam" id="TIGR01981">
    <property type="entry name" value="sufD"/>
    <property type="match status" value="1"/>
</dbReference>
<dbReference type="InterPro" id="IPR055346">
    <property type="entry name" value="Fe-S_cluster_assembly_SufBD"/>
</dbReference>
<keyword evidence="5" id="KW-1185">Reference proteome</keyword>
<dbReference type="PANTHER" id="PTHR43575:SF1">
    <property type="entry name" value="PROTEIN ABCI7, CHLOROPLASTIC"/>
    <property type="match status" value="1"/>
</dbReference>
<feature type="domain" description="SUF system FeS cluster assembly SufBD N-terminal" evidence="3">
    <location>
        <begin position="7"/>
        <end position="163"/>
    </location>
</feature>
<protein>
    <submittedName>
        <fullName evidence="4">Fe-S cluster assembly protein SufD</fullName>
    </submittedName>
</protein>
<dbReference type="OrthoDB" id="9768262at2"/>
<organism evidence="4 5">
    <name type="scientific">Taibaiella soli</name>
    <dbReference type="NCBI Taxonomy" id="1649169"/>
    <lineage>
        <taxon>Bacteria</taxon>
        <taxon>Pseudomonadati</taxon>
        <taxon>Bacteroidota</taxon>
        <taxon>Chitinophagia</taxon>
        <taxon>Chitinophagales</taxon>
        <taxon>Chitinophagaceae</taxon>
        <taxon>Taibaiella</taxon>
    </lineage>
</organism>
<sequence length="430" mass="48173">MTDTVSLYDQFQALHAERNSGREGWLKDIREAAFNTFTELGFPTIKREDWKYTNVLPFLKEEFQVEQLHSVAFPATISDESIAGLDAHIIVLQNGRLTNAPKIKGVKIATINDAVDLGGAEEYLAKSIPVEKHPFAALNTALFEDGIVIEIEKNVQVDKPLHIIHTYNSLEAAFVQPRILVISHKHSHADIIETTKVLSNYTLFSNSVTEVYVKENAQLNHYVLQSEPATSRFVSFRQATQEKDSLYNNYTFTMPGAALVRNNLIAALKGTNVETHMFGLYLASDNQLIDNHTSVEHQQPNCFSNELYKGVLKDTSKAIFSGRIHVFQDAQKTNAFQQNNNLLLSDKATVDSKPQLEIYADDVKCSHGSTAGSFNKESLFYLQSRGIGEATARNMLVAAFAFDVTSKVKIPALRAHIEHLIEHNLTENYD</sequence>
<gene>
    <name evidence="4" type="primary">sufD</name>
    <name evidence="4" type="ORF">DN068_17305</name>
</gene>
<dbReference type="InterPro" id="IPR045595">
    <property type="entry name" value="SufBD_N"/>
</dbReference>
<evidence type="ECO:0000256" key="1">
    <source>
        <dbReference type="ARBA" id="ARBA00043967"/>
    </source>
</evidence>
<dbReference type="Pfam" id="PF01458">
    <property type="entry name" value="SUFBD_core"/>
    <property type="match status" value="1"/>
</dbReference>
<dbReference type="EMBL" id="QKTW01000022">
    <property type="protein sequence ID" value="PZF71822.1"/>
    <property type="molecule type" value="Genomic_DNA"/>
</dbReference>